<evidence type="ECO:0000256" key="1">
    <source>
        <dbReference type="ARBA" id="ARBA00004141"/>
    </source>
</evidence>
<dbReference type="AlphaFoldDB" id="A0A6G7K8P7"/>
<dbReference type="EMBL" id="CP049740">
    <property type="protein sequence ID" value="QII81633.1"/>
    <property type="molecule type" value="Genomic_DNA"/>
</dbReference>
<dbReference type="GO" id="GO:0055085">
    <property type="term" value="P:transmembrane transport"/>
    <property type="evidence" value="ECO:0007669"/>
    <property type="project" value="TreeGrafter"/>
</dbReference>
<keyword evidence="5 6" id="KW-0472">Membrane</keyword>
<protein>
    <submittedName>
        <fullName evidence="7">AI-2E family transporter</fullName>
    </submittedName>
</protein>
<dbReference type="RefSeq" id="WP_166161385.1">
    <property type="nucleotide sequence ID" value="NZ_CP049740.1"/>
</dbReference>
<dbReference type="PANTHER" id="PTHR21716">
    <property type="entry name" value="TRANSMEMBRANE PROTEIN"/>
    <property type="match status" value="1"/>
</dbReference>
<feature type="transmembrane region" description="Helical" evidence="6">
    <location>
        <begin position="239"/>
        <end position="261"/>
    </location>
</feature>
<feature type="transmembrane region" description="Helical" evidence="6">
    <location>
        <begin position="178"/>
        <end position="203"/>
    </location>
</feature>
<keyword evidence="8" id="KW-1185">Reference proteome</keyword>
<keyword evidence="3 6" id="KW-0812">Transmembrane</keyword>
<evidence type="ECO:0000256" key="6">
    <source>
        <dbReference type="SAM" id="Phobius"/>
    </source>
</evidence>
<dbReference type="KEGG" id="jar:G7057_03505"/>
<feature type="transmembrane region" description="Helical" evidence="6">
    <location>
        <begin position="291"/>
        <end position="316"/>
    </location>
</feature>
<dbReference type="GO" id="GO:0016020">
    <property type="term" value="C:membrane"/>
    <property type="evidence" value="ECO:0007669"/>
    <property type="project" value="UniProtKB-SubCell"/>
</dbReference>
<keyword evidence="4 6" id="KW-1133">Transmembrane helix</keyword>
<dbReference type="PANTHER" id="PTHR21716:SF69">
    <property type="entry name" value="TRANSPORT PROTEIN YUBA-RELATED"/>
    <property type="match status" value="1"/>
</dbReference>
<organism evidence="7 8">
    <name type="scientific">Jeotgalibaca arthritidis</name>
    <dbReference type="NCBI Taxonomy" id="1868794"/>
    <lineage>
        <taxon>Bacteria</taxon>
        <taxon>Bacillati</taxon>
        <taxon>Bacillota</taxon>
        <taxon>Bacilli</taxon>
        <taxon>Lactobacillales</taxon>
        <taxon>Carnobacteriaceae</taxon>
        <taxon>Jeotgalibaca</taxon>
    </lineage>
</organism>
<evidence type="ECO:0000313" key="7">
    <source>
        <dbReference type="EMBL" id="QII81633.1"/>
    </source>
</evidence>
<feature type="transmembrane region" description="Helical" evidence="6">
    <location>
        <begin position="267"/>
        <end position="284"/>
    </location>
</feature>
<reference evidence="7 8" key="1">
    <citation type="journal article" date="2017" name="Int. J. Syst. Evol. Microbiol.">
        <title>Jeotgalibaca porci sp. nov. and Jeotgalibaca arthritidis sp. nov., isolated from pigs, and emended description of the genus Jeotgalibaca.</title>
        <authorList>
            <person name="Zamora L."/>
            <person name="Perez-Sancho M."/>
            <person name="Dominguez L."/>
            <person name="Fernandez-Garayzabal J.F."/>
            <person name="Vela A.I."/>
        </authorList>
    </citation>
    <scope>NUCLEOTIDE SEQUENCE [LARGE SCALE GENOMIC DNA]</scope>
    <source>
        <strain evidence="7 8">CECT 9157</strain>
    </source>
</reference>
<feature type="transmembrane region" description="Helical" evidence="6">
    <location>
        <begin position="26"/>
        <end position="50"/>
    </location>
</feature>
<proteinExistence type="inferred from homology"/>
<comment type="similarity">
    <text evidence="2">Belongs to the autoinducer-2 exporter (AI-2E) (TC 2.A.86) family.</text>
</comment>
<evidence type="ECO:0000313" key="8">
    <source>
        <dbReference type="Proteomes" id="UP000501451"/>
    </source>
</evidence>
<feature type="transmembrane region" description="Helical" evidence="6">
    <location>
        <begin position="336"/>
        <end position="367"/>
    </location>
</feature>
<evidence type="ECO:0000256" key="2">
    <source>
        <dbReference type="ARBA" id="ARBA00009773"/>
    </source>
</evidence>
<feature type="transmembrane region" description="Helical" evidence="6">
    <location>
        <begin position="90"/>
        <end position="115"/>
    </location>
</feature>
<dbReference type="Pfam" id="PF01594">
    <property type="entry name" value="AI-2E_transport"/>
    <property type="match status" value="1"/>
</dbReference>
<feature type="transmembrane region" description="Helical" evidence="6">
    <location>
        <begin position="56"/>
        <end position="78"/>
    </location>
</feature>
<evidence type="ECO:0000256" key="3">
    <source>
        <dbReference type="ARBA" id="ARBA00022692"/>
    </source>
</evidence>
<accession>A0A6G7K8P7</accession>
<gene>
    <name evidence="7" type="ORF">G7057_03505</name>
</gene>
<dbReference type="InterPro" id="IPR002549">
    <property type="entry name" value="AI-2E-like"/>
</dbReference>
<name>A0A6G7K8P7_9LACT</name>
<sequence length="422" mass="47093">MEKNRDRIQSEKDDMRFIKFWGGKKLIFTFAALIMLGVLIMIFNHISFIFRPLQVVFSTIIAPIILAVVFFHILNPLVTWLEKKGLNRTIGTAIVFVAFILLLAYGLILLVPILVDQITNFVGDFPDYIDALTKNIENFASGSIFESYYDDGVENLNSIVGDIPSMIWDWVSNSSQKIVNVFSTISNVFVVIVTFPIILFFMLSERGKFHPFVMSYLPPVFRHDVTVLSNRMTNVVGSYIVGESLVALSLGVLLLAGYLIIGLDYAFVLAIIATVTAIIPYIGATIGIIPALIVAAFTSPFMLLKMAIVWVIAQFIQGNVIEPSIMGKTLKMHPLTIIIVLLIMGNLLGIVGMILGVPLFAIIKVLLEYFFEKFKKRYNRYYAMADGPYVIDPDLAGDTVQTDANGNVIADESEETSEKEEE</sequence>
<dbReference type="Proteomes" id="UP000501451">
    <property type="component" value="Chromosome"/>
</dbReference>
<evidence type="ECO:0000256" key="4">
    <source>
        <dbReference type="ARBA" id="ARBA00022989"/>
    </source>
</evidence>
<comment type="subcellular location">
    <subcellularLocation>
        <location evidence="1">Membrane</location>
        <topology evidence="1">Multi-pass membrane protein</topology>
    </subcellularLocation>
</comment>
<evidence type="ECO:0000256" key="5">
    <source>
        <dbReference type="ARBA" id="ARBA00023136"/>
    </source>
</evidence>